<protein>
    <submittedName>
        <fullName evidence="2">Oxidoreductase molybdopterin binding domain protein</fullName>
    </submittedName>
</protein>
<feature type="domain" description="Oxidoreductase molybdopterin-binding" evidence="1">
    <location>
        <begin position="14"/>
        <end position="126"/>
    </location>
</feature>
<dbReference type="InterPro" id="IPR000572">
    <property type="entry name" value="OxRdtase_Mopterin-bd_dom"/>
</dbReference>
<evidence type="ECO:0000259" key="1">
    <source>
        <dbReference type="Pfam" id="PF00174"/>
    </source>
</evidence>
<dbReference type="AlphaFoldDB" id="A0A158F432"/>
<dbReference type="Gene3D" id="3.90.420.10">
    <property type="entry name" value="Oxidoreductase, molybdopterin-binding domain"/>
    <property type="match status" value="1"/>
</dbReference>
<sequence>MNDSASIISAEPVLTIGGTVERPLSFDIAALREYESVSLEPFDLVCFTSGRFIRTVGSYRGVQLRVLLDAAGVRRPGNADFKRTVFLAYGHDGYAVTFSWHELFNSPIGDRVLIAYSCADQPIDAEDLPVLVSDGDNVRAPRHIKRLAGVNAIVLGAPVVP</sequence>
<dbReference type="SUPFAM" id="SSF56524">
    <property type="entry name" value="Oxidoreductase molybdopterin-binding domain"/>
    <property type="match status" value="1"/>
</dbReference>
<comment type="caution">
    <text evidence="2">The sequence shown here is derived from an EMBL/GenBank/DDBJ whole genome shotgun (WGS) entry which is preliminary data.</text>
</comment>
<dbReference type="RefSeq" id="WP_087654411.1">
    <property type="nucleotide sequence ID" value="NZ_FCOL02000001.1"/>
</dbReference>
<dbReference type="InterPro" id="IPR036374">
    <property type="entry name" value="OxRdtase_Mopterin-bd_sf"/>
</dbReference>
<accession>A0A158F432</accession>
<reference evidence="2" key="1">
    <citation type="submission" date="2016-01" db="EMBL/GenBank/DDBJ databases">
        <authorList>
            <person name="Peeters C."/>
        </authorList>
    </citation>
    <scope>NUCLEOTIDE SEQUENCE [LARGE SCALE GENOMIC DNA]</scope>
    <source>
        <strain evidence="2">LMG 22937</strain>
    </source>
</reference>
<dbReference type="Proteomes" id="UP000054925">
    <property type="component" value="Unassembled WGS sequence"/>
</dbReference>
<dbReference type="OrthoDB" id="5366082at2"/>
<name>A0A158F432_9BURK</name>
<gene>
    <name evidence="2" type="ORF">AWB67_00264</name>
</gene>
<proteinExistence type="predicted"/>
<dbReference type="Pfam" id="PF00174">
    <property type="entry name" value="Oxidored_molyb"/>
    <property type="match status" value="1"/>
</dbReference>
<organism evidence="2 3">
    <name type="scientific">Caballeronia terrestris</name>
    <dbReference type="NCBI Taxonomy" id="1226301"/>
    <lineage>
        <taxon>Bacteria</taxon>
        <taxon>Pseudomonadati</taxon>
        <taxon>Pseudomonadota</taxon>
        <taxon>Betaproteobacteria</taxon>
        <taxon>Burkholderiales</taxon>
        <taxon>Burkholderiaceae</taxon>
        <taxon>Caballeronia</taxon>
    </lineage>
</organism>
<keyword evidence="3" id="KW-1185">Reference proteome</keyword>
<evidence type="ECO:0000313" key="3">
    <source>
        <dbReference type="Proteomes" id="UP000054925"/>
    </source>
</evidence>
<evidence type="ECO:0000313" key="2">
    <source>
        <dbReference type="EMBL" id="SAL13770.1"/>
    </source>
</evidence>
<dbReference type="EMBL" id="FCOL02000001">
    <property type="protein sequence ID" value="SAL13770.1"/>
    <property type="molecule type" value="Genomic_DNA"/>
</dbReference>